<sequence length="177" mass="20004">MFLAIAHPTICAIVTETGTTAAVGIAAIPGLLKAIDVIVDVIIIALLPLALFLHLYLRLRYPCITIAELDNTEHILDDVFDSAARDDYLLTFELDDIERARLRLKTKASEIRSHSAYASTLTWTKRLGAEVKVMSDIVEWYGRVEELQREILNIVDLEKRYRHEVEQGKHAMFATNV</sequence>
<evidence type="ECO:0000313" key="2">
    <source>
        <dbReference type="EMBL" id="KAK7062880.1"/>
    </source>
</evidence>
<proteinExistence type="predicted"/>
<keyword evidence="2" id="KW-0687">Ribonucleoprotein</keyword>
<gene>
    <name evidence="2" type="primary">RPS6_1</name>
    <name evidence="2" type="ORF">VNI00_000377</name>
</gene>
<keyword evidence="1" id="KW-0472">Membrane</keyword>
<reference evidence="2 3" key="1">
    <citation type="submission" date="2024-01" db="EMBL/GenBank/DDBJ databases">
        <title>A draft genome for a cacao thread blight-causing isolate of Paramarasmius palmivorus.</title>
        <authorList>
            <person name="Baruah I.K."/>
            <person name="Bukari Y."/>
            <person name="Amoako-Attah I."/>
            <person name="Meinhardt L.W."/>
            <person name="Bailey B.A."/>
            <person name="Cohen S.P."/>
        </authorList>
    </citation>
    <scope>NUCLEOTIDE SEQUENCE [LARGE SCALE GENOMIC DNA]</scope>
    <source>
        <strain evidence="2 3">GH-12</strain>
    </source>
</reference>
<protein>
    <submittedName>
        <fullName evidence="2">40S ribosomal protein S6</fullName>
    </submittedName>
</protein>
<accession>A0AAW0EFB0</accession>
<keyword evidence="1" id="KW-1133">Transmembrane helix</keyword>
<feature type="transmembrane region" description="Helical" evidence="1">
    <location>
        <begin position="37"/>
        <end position="57"/>
    </location>
</feature>
<comment type="caution">
    <text evidence="2">The sequence shown here is derived from an EMBL/GenBank/DDBJ whole genome shotgun (WGS) entry which is preliminary data.</text>
</comment>
<name>A0AAW0EFB0_9AGAR</name>
<dbReference type="EMBL" id="JAYKXP010000001">
    <property type="protein sequence ID" value="KAK7062880.1"/>
    <property type="molecule type" value="Genomic_DNA"/>
</dbReference>
<evidence type="ECO:0000313" key="3">
    <source>
        <dbReference type="Proteomes" id="UP001383192"/>
    </source>
</evidence>
<evidence type="ECO:0000256" key="1">
    <source>
        <dbReference type="SAM" id="Phobius"/>
    </source>
</evidence>
<dbReference type="AlphaFoldDB" id="A0AAW0EFB0"/>
<keyword evidence="3" id="KW-1185">Reference proteome</keyword>
<organism evidence="2 3">
    <name type="scientific">Paramarasmius palmivorus</name>
    <dbReference type="NCBI Taxonomy" id="297713"/>
    <lineage>
        <taxon>Eukaryota</taxon>
        <taxon>Fungi</taxon>
        <taxon>Dikarya</taxon>
        <taxon>Basidiomycota</taxon>
        <taxon>Agaricomycotina</taxon>
        <taxon>Agaricomycetes</taxon>
        <taxon>Agaricomycetidae</taxon>
        <taxon>Agaricales</taxon>
        <taxon>Marasmiineae</taxon>
        <taxon>Marasmiaceae</taxon>
        <taxon>Paramarasmius</taxon>
    </lineage>
</organism>
<keyword evidence="1" id="KW-0812">Transmembrane</keyword>
<keyword evidence="2" id="KW-0689">Ribosomal protein</keyword>
<dbReference type="GO" id="GO:0005840">
    <property type="term" value="C:ribosome"/>
    <property type="evidence" value="ECO:0007669"/>
    <property type="project" value="UniProtKB-KW"/>
</dbReference>
<dbReference type="Proteomes" id="UP001383192">
    <property type="component" value="Unassembled WGS sequence"/>
</dbReference>